<sequence>MTASYEYITDTGTIVADTADLLTDVQNEWKTALGQNLNVDAATTQGTLIAGSTIARTGVMKNNAEMANLLNPDQTYGIFLDAVCSFAGIGRGKNTPTTASGIVVTGDPQKTIPAGSRVKTDNGDVFSTVTDVTIPASRTTTVNLQSQAYGVVPLPVGDLEIIDAFIGWGSCTVPVGTVAKPGTTALKDGPLKTKRKQQLFKQGIGSSGAIKANALDIDGITSVNVVENNTAQIANPVQGIRFTLPNAMWVCVDGMTANNKAALALAIYRAHQGGCPWDYGAANQGTQVDAPNGTPVVDPWSKKTYYVKLVTAVLLDCYVNITVGQGTSTADPTESVQSAMLSYANGQEDGEEGLVIGAPVSSWEIGGSISRQQPGLYVKECKVAVVPAGQIPVPGDYVYEKVINQFERAVLAAGRINVTIV</sequence>
<name>A1Z002_9CAUD</name>
<dbReference type="InterPro" id="IPR006949">
    <property type="entry name" value="Barrel_Baseplate_J-like"/>
</dbReference>
<reference evidence="2 3" key="1">
    <citation type="submission" date="2006-12" db="EMBL/GenBank/DDBJ databases">
        <title>Genomic analysis of Burkholderia ambifaria phage BcepF1, a member of the Bcep781- like phage supergroup.</title>
        <authorList>
            <person name="Summer E.J."/>
            <person name="Robinson S."/>
            <person name="Haines C."/>
            <person name="Adams B."/>
            <person name="Daggett M."/>
            <person name="Landua J."/>
            <person name="Swanson S."/>
            <person name="Vorndam W."/>
            <person name="Morrison W."/>
            <person name="Nail K."/>
            <person name="Gonzalez C."/>
            <person name="Young R."/>
        </authorList>
    </citation>
    <scope>NUCLEOTIDE SEQUENCE [LARGE SCALE GENOMIC DNA]</scope>
</reference>
<dbReference type="GeneID" id="4818285"/>
<evidence type="ECO:0000313" key="3">
    <source>
        <dbReference type="Proteomes" id="UP000001793"/>
    </source>
</evidence>
<feature type="domain" description="Baseplate protein J-like barrel" evidence="1">
    <location>
        <begin position="102"/>
        <end position="174"/>
    </location>
</feature>
<proteinExistence type="predicted"/>
<dbReference type="EMBL" id="EF153632">
    <property type="protein sequence ID" value="ABL96829.1"/>
    <property type="molecule type" value="Genomic_DNA"/>
</dbReference>
<dbReference type="RefSeq" id="YP_001039782.1">
    <property type="nucleotide sequence ID" value="NC_009015.1"/>
</dbReference>
<dbReference type="Pfam" id="PF04865">
    <property type="entry name" value="Baseplate_J"/>
    <property type="match status" value="1"/>
</dbReference>
<organism evidence="2 3">
    <name type="scientific">Burkholderia phage BcepF1</name>
    <dbReference type="NCBI Taxonomy" id="2886897"/>
    <lineage>
        <taxon>Viruses</taxon>
        <taxon>Duplodnaviria</taxon>
        <taxon>Heunggongvirae</taxon>
        <taxon>Uroviricota</taxon>
        <taxon>Caudoviricetes</taxon>
        <taxon>Lindbergviridae</taxon>
        <taxon>Bcepfunavirus</taxon>
        <taxon>Bcepfunavirus bcepF1</taxon>
    </lineage>
</organism>
<protein>
    <recommendedName>
        <fullName evidence="1">Baseplate protein J-like barrel domain-containing protein</fullName>
    </recommendedName>
</protein>
<gene>
    <name evidence="2" type="ORF">BcepF1.098</name>
</gene>
<accession>A1Z002</accession>
<evidence type="ECO:0000313" key="2">
    <source>
        <dbReference type="EMBL" id="ABL96829.1"/>
    </source>
</evidence>
<dbReference type="OrthoDB" id="2155at10239"/>
<dbReference type="Proteomes" id="UP000001793">
    <property type="component" value="Segment"/>
</dbReference>
<dbReference type="KEGG" id="vg:4818285"/>
<keyword evidence="3" id="KW-1185">Reference proteome</keyword>
<evidence type="ECO:0000259" key="1">
    <source>
        <dbReference type="Pfam" id="PF04865"/>
    </source>
</evidence>